<protein>
    <submittedName>
        <fullName evidence="1">Uncharacterized protein</fullName>
    </submittedName>
</protein>
<dbReference type="EMBL" id="BK015697">
    <property type="protein sequence ID" value="DAE20538.1"/>
    <property type="molecule type" value="Genomic_DNA"/>
</dbReference>
<reference evidence="1" key="1">
    <citation type="journal article" date="2021" name="Proc. Natl. Acad. Sci. U.S.A.">
        <title>A Catalog of Tens of Thousands of Viruses from Human Metagenomes Reveals Hidden Associations with Chronic Diseases.</title>
        <authorList>
            <person name="Tisza M.J."/>
            <person name="Buck C.B."/>
        </authorList>
    </citation>
    <scope>NUCLEOTIDE SEQUENCE</scope>
    <source>
        <strain evidence="1">CtSH72</strain>
    </source>
</reference>
<proteinExistence type="predicted"/>
<name>A0A8S5QNG7_9CAUD</name>
<accession>A0A8S5QNG7</accession>
<sequence>MLFTKRFETRIKKLIETHNRGKEKDILKST</sequence>
<evidence type="ECO:0000313" key="1">
    <source>
        <dbReference type="EMBL" id="DAE20538.1"/>
    </source>
</evidence>
<organism evidence="1">
    <name type="scientific">Caudovirales sp. ctSH72</name>
    <dbReference type="NCBI Taxonomy" id="2826773"/>
    <lineage>
        <taxon>Viruses</taxon>
        <taxon>Duplodnaviria</taxon>
        <taxon>Heunggongvirae</taxon>
        <taxon>Uroviricota</taxon>
        <taxon>Caudoviricetes</taxon>
    </lineage>
</organism>